<dbReference type="PANTHER" id="PTHR43667">
    <property type="entry name" value="CYCLOPROPANE-FATTY-ACYL-PHOSPHOLIPID SYNTHASE"/>
    <property type="match status" value="1"/>
</dbReference>
<sequence>MAAMRILACVAAASALQAPAQTRRPATKLQALGVVEGLGALAVGGGLAVLLAEDNRDIDDKTEVERYFNGEEGFGRWNKIYSESDDVNGVQQEIRDGHAQTIDKVLSWAEADGRTVCDLGCGVGSLAIPLAQKGATVSASDISNAMATEASKRAAAAGITTATFETSDMENVNGEYDTVSCIDVMIHYPTDKMVGLVDKLCALSKDKIYVSFAPKTPQLAVLKKVGSLFPGPSKATRAYLHKEEDVVAALAKNGFKVDRSHLTSQNFYFSLLLEATATA</sequence>
<gene>
    <name evidence="3" type="ORF">PCAL00307_LOCUS19573</name>
</gene>
<name>A0A7S4ECS7_9STRA</name>
<evidence type="ECO:0000259" key="2">
    <source>
        <dbReference type="Pfam" id="PF07109"/>
    </source>
</evidence>
<dbReference type="InterPro" id="IPR007848">
    <property type="entry name" value="Small_mtfrase_dom"/>
</dbReference>
<proteinExistence type="predicted"/>
<dbReference type="InterPro" id="IPR050723">
    <property type="entry name" value="CFA/CMAS"/>
</dbReference>
<evidence type="ECO:0000259" key="1">
    <source>
        <dbReference type="Pfam" id="PF05175"/>
    </source>
</evidence>
<dbReference type="NCBIfam" id="TIGR02021">
    <property type="entry name" value="BchM-ChlM"/>
    <property type="match status" value="1"/>
</dbReference>
<dbReference type="Pfam" id="PF05175">
    <property type="entry name" value="MTS"/>
    <property type="match status" value="1"/>
</dbReference>
<dbReference type="Gene3D" id="3.40.50.150">
    <property type="entry name" value="Vaccinia Virus protein VP39"/>
    <property type="match status" value="1"/>
</dbReference>
<evidence type="ECO:0008006" key="4">
    <source>
        <dbReference type="Google" id="ProtNLM"/>
    </source>
</evidence>
<reference evidence="3" key="1">
    <citation type="submission" date="2021-01" db="EMBL/GenBank/DDBJ databases">
        <authorList>
            <person name="Corre E."/>
            <person name="Pelletier E."/>
            <person name="Niang G."/>
            <person name="Scheremetjew M."/>
            <person name="Finn R."/>
            <person name="Kale V."/>
            <person name="Holt S."/>
            <person name="Cochrane G."/>
            <person name="Meng A."/>
            <person name="Brown T."/>
            <person name="Cohen L."/>
        </authorList>
    </citation>
    <scope>NUCLEOTIDE SEQUENCE</scope>
    <source>
        <strain evidence="3">CCMP1756</strain>
    </source>
</reference>
<dbReference type="PROSITE" id="PS51556">
    <property type="entry name" value="SAM_MT_MG_PIX"/>
    <property type="match status" value="1"/>
</dbReference>
<protein>
    <recommendedName>
        <fullName evidence="4">Magnesium-protoporphyrin IX methyltransferase C-terminal domain-containing protein</fullName>
    </recommendedName>
</protein>
<dbReference type="InterPro" id="IPR010251">
    <property type="entry name" value="Mg_prot_MeTrfase"/>
</dbReference>
<evidence type="ECO:0000313" key="3">
    <source>
        <dbReference type="EMBL" id="CAE0704125.1"/>
    </source>
</evidence>
<dbReference type="AlphaFoldDB" id="A0A7S4ECS7"/>
<dbReference type="SUPFAM" id="SSF53335">
    <property type="entry name" value="S-adenosyl-L-methionine-dependent methyltransferases"/>
    <property type="match status" value="1"/>
</dbReference>
<dbReference type="InterPro" id="IPR029063">
    <property type="entry name" value="SAM-dependent_MTases_sf"/>
</dbReference>
<dbReference type="Pfam" id="PF07109">
    <property type="entry name" value="Mg-por_mtran_C"/>
    <property type="match status" value="1"/>
</dbReference>
<organism evidence="3">
    <name type="scientific">Pelagomonas calceolata</name>
    <dbReference type="NCBI Taxonomy" id="35677"/>
    <lineage>
        <taxon>Eukaryota</taxon>
        <taxon>Sar</taxon>
        <taxon>Stramenopiles</taxon>
        <taxon>Ochrophyta</taxon>
        <taxon>Pelagophyceae</taxon>
        <taxon>Pelagomonadales</taxon>
        <taxon>Pelagomonadaceae</taxon>
        <taxon>Pelagomonas</taxon>
    </lineage>
</organism>
<dbReference type="PANTHER" id="PTHR43667:SF2">
    <property type="entry name" value="FATTY ACID C-METHYL TRANSFERASE"/>
    <property type="match status" value="1"/>
</dbReference>
<accession>A0A7S4ECS7</accession>
<feature type="domain" description="Magnesium-protoporphyrin IX methyltransferase C-terminal" evidence="2">
    <location>
        <begin position="181"/>
        <end position="276"/>
    </location>
</feature>
<dbReference type="EMBL" id="HBIW01022705">
    <property type="protein sequence ID" value="CAE0704125.1"/>
    <property type="molecule type" value="Transcribed_RNA"/>
</dbReference>
<dbReference type="GO" id="GO:0015995">
    <property type="term" value="P:chlorophyll biosynthetic process"/>
    <property type="evidence" value="ECO:0007669"/>
    <property type="project" value="InterPro"/>
</dbReference>
<dbReference type="InterPro" id="IPR010940">
    <property type="entry name" value="Mg_prot_MeTrfase_C"/>
</dbReference>
<feature type="domain" description="Methyltransferase small" evidence="1">
    <location>
        <begin position="112"/>
        <end position="179"/>
    </location>
</feature>
<dbReference type="CDD" id="cd02440">
    <property type="entry name" value="AdoMet_MTases"/>
    <property type="match status" value="1"/>
</dbReference>
<dbReference type="GO" id="GO:0046406">
    <property type="term" value="F:magnesium protoporphyrin IX methyltransferase activity"/>
    <property type="evidence" value="ECO:0007669"/>
    <property type="project" value="InterPro"/>
</dbReference>